<dbReference type="PANTHER" id="PTHR11693:SF22">
    <property type="entry name" value="ATP SYNTHASE SUBUNIT GAMMA, MITOCHONDRIAL"/>
    <property type="match status" value="1"/>
</dbReference>
<evidence type="ECO:0000256" key="4">
    <source>
        <dbReference type="ARBA" id="ARBA00022448"/>
    </source>
</evidence>
<comment type="subcellular location">
    <subcellularLocation>
        <location evidence="10">Cell membrane</location>
        <topology evidence="10">Peripheral membrane protein</topology>
    </subcellularLocation>
    <subcellularLocation>
        <location evidence="2">Membrane</location>
        <topology evidence="2">Peripheral membrane protein</topology>
    </subcellularLocation>
</comment>
<dbReference type="InterPro" id="IPR035968">
    <property type="entry name" value="ATP_synth_F1_ATPase_gsu"/>
</dbReference>
<dbReference type="PRINTS" id="PR00126">
    <property type="entry name" value="ATPASEGAMMA"/>
</dbReference>
<organism evidence="12 13">
    <name type="scientific">Candidatus Doudnabacteria bacterium RIFCSPHIGHO2_01_FULL_46_14</name>
    <dbReference type="NCBI Taxonomy" id="1817824"/>
    <lineage>
        <taxon>Bacteria</taxon>
        <taxon>Candidatus Doudnaibacteriota</taxon>
    </lineage>
</organism>
<feature type="compositionally biased region" description="Pro residues" evidence="11">
    <location>
        <begin position="212"/>
        <end position="223"/>
    </location>
</feature>
<keyword evidence="10" id="KW-1003">Cell membrane</keyword>
<dbReference type="HAMAP" id="MF_00815">
    <property type="entry name" value="ATP_synth_gamma_bact"/>
    <property type="match status" value="1"/>
</dbReference>
<evidence type="ECO:0000313" key="13">
    <source>
        <dbReference type="Proteomes" id="UP000176864"/>
    </source>
</evidence>
<keyword evidence="4 10" id="KW-0813">Transport</keyword>
<evidence type="ECO:0000313" key="12">
    <source>
        <dbReference type="EMBL" id="OGE79327.1"/>
    </source>
</evidence>
<proteinExistence type="inferred from homology"/>
<dbReference type="Proteomes" id="UP000176864">
    <property type="component" value="Unassembled WGS sequence"/>
</dbReference>
<keyword evidence="5 10" id="KW-0375">Hydrogen ion transport</keyword>
<protein>
    <recommendedName>
        <fullName evidence="10">ATP synthase gamma chain</fullName>
    </recommendedName>
    <alternativeName>
        <fullName evidence="10">ATP synthase F1 sector gamma subunit</fullName>
    </alternativeName>
    <alternativeName>
        <fullName evidence="10">F-ATPase gamma subunit</fullName>
    </alternativeName>
</protein>
<dbReference type="AlphaFoldDB" id="A0A1F5NNR2"/>
<name>A0A1F5NNR2_9BACT</name>
<accession>A0A1F5NNR2</accession>
<gene>
    <name evidence="10" type="primary">atpG</name>
    <name evidence="12" type="ORF">A2751_05055</name>
</gene>
<evidence type="ECO:0000256" key="6">
    <source>
        <dbReference type="ARBA" id="ARBA00023065"/>
    </source>
</evidence>
<evidence type="ECO:0000256" key="8">
    <source>
        <dbReference type="ARBA" id="ARBA00023196"/>
    </source>
</evidence>
<comment type="function">
    <text evidence="1 10">Produces ATP from ADP in the presence of a proton gradient across the membrane. The gamma chain is believed to be important in regulating ATPase activity and the flow of protons through the CF(0) complex.</text>
</comment>
<evidence type="ECO:0000256" key="11">
    <source>
        <dbReference type="SAM" id="MobiDB-lite"/>
    </source>
</evidence>
<reference evidence="12 13" key="1">
    <citation type="journal article" date="2016" name="Nat. Commun.">
        <title>Thousands of microbial genomes shed light on interconnected biogeochemical processes in an aquifer system.</title>
        <authorList>
            <person name="Anantharaman K."/>
            <person name="Brown C.T."/>
            <person name="Hug L.A."/>
            <person name="Sharon I."/>
            <person name="Castelle C.J."/>
            <person name="Probst A.J."/>
            <person name="Thomas B.C."/>
            <person name="Singh A."/>
            <person name="Wilkins M.J."/>
            <person name="Karaoz U."/>
            <person name="Brodie E.L."/>
            <person name="Williams K.H."/>
            <person name="Hubbard S.S."/>
            <person name="Banfield J.F."/>
        </authorList>
    </citation>
    <scope>NUCLEOTIDE SEQUENCE [LARGE SCALE GENOMIC DNA]</scope>
</reference>
<dbReference type="Gene3D" id="1.10.287.80">
    <property type="entry name" value="ATP synthase, gamma subunit, helix hairpin domain"/>
    <property type="match status" value="2"/>
</dbReference>
<keyword evidence="6 10" id="KW-0406">Ion transport</keyword>
<comment type="subunit">
    <text evidence="10">F-type ATPases have 2 components, CF(1) - the catalytic core - and CF(0) - the membrane proton channel. CF(1) has five subunits: alpha(3), beta(3), gamma(1), delta(1), epsilon(1). CF(0) has three main subunits: a, b and c.</text>
</comment>
<evidence type="ECO:0000256" key="7">
    <source>
        <dbReference type="ARBA" id="ARBA00023136"/>
    </source>
</evidence>
<dbReference type="SUPFAM" id="SSF52943">
    <property type="entry name" value="ATP synthase (F1-ATPase), gamma subunit"/>
    <property type="match status" value="1"/>
</dbReference>
<keyword evidence="9 10" id="KW-0066">ATP synthesis</keyword>
<keyword evidence="7 10" id="KW-0472">Membrane</keyword>
<dbReference type="GO" id="GO:0045259">
    <property type="term" value="C:proton-transporting ATP synthase complex"/>
    <property type="evidence" value="ECO:0007669"/>
    <property type="project" value="UniProtKB-KW"/>
</dbReference>
<dbReference type="InterPro" id="IPR000131">
    <property type="entry name" value="ATP_synth_F1_gsu"/>
</dbReference>
<dbReference type="PANTHER" id="PTHR11693">
    <property type="entry name" value="ATP SYNTHASE GAMMA CHAIN"/>
    <property type="match status" value="1"/>
</dbReference>
<evidence type="ECO:0000256" key="2">
    <source>
        <dbReference type="ARBA" id="ARBA00004170"/>
    </source>
</evidence>
<evidence type="ECO:0000256" key="5">
    <source>
        <dbReference type="ARBA" id="ARBA00022781"/>
    </source>
</evidence>
<feature type="region of interest" description="Disordered" evidence="11">
    <location>
        <begin position="209"/>
        <end position="246"/>
    </location>
</feature>
<comment type="similarity">
    <text evidence="3 10">Belongs to the ATPase gamma chain family.</text>
</comment>
<dbReference type="STRING" id="1817824.A2751_05055"/>
<comment type="caution">
    <text evidence="12">The sequence shown here is derived from an EMBL/GenBank/DDBJ whole genome shotgun (WGS) entry which is preliminary data.</text>
</comment>
<keyword evidence="8 10" id="KW-0139">CF(1)</keyword>
<dbReference type="EMBL" id="MFEK01000006">
    <property type="protein sequence ID" value="OGE79327.1"/>
    <property type="molecule type" value="Genomic_DNA"/>
</dbReference>
<evidence type="ECO:0000256" key="1">
    <source>
        <dbReference type="ARBA" id="ARBA00003456"/>
    </source>
</evidence>
<dbReference type="Pfam" id="PF00231">
    <property type="entry name" value="ATP-synt"/>
    <property type="match status" value="1"/>
</dbReference>
<dbReference type="CDD" id="cd12151">
    <property type="entry name" value="F1-ATPase_gamma"/>
    <property type="match status" value="1"/>
</dbReference>
<evidence type="ECO:0000256" key="10">
    <source>
        <dbReference type="HAMAP-Rule" id="MF_00815"/>
    </source>
</evidence>
<dbReference type="GO" id="GO:0005886">
    <property type="term" value="C:plasma membrane"/>
    <property type="evidence" value="ECO:0007669"/>
    <property type="project" value="UniProtKB-SubCell"/>
</dbReference>
<dbReference type="GO" id="GO:0005524">
    <property type="term" value="F:ATP binding"/>
    <property type="evidence" value="ECO:0007669"/>
    <property type="project" value="UniProtKB-UniRule"/>
</dbReference>
<evidence type="ECO:0000256" key="3">
    <source>
        <dbReference type="ARBA" id="ARBA00007681"/>
    </source>
</evidence>
<dbReference type="GO" id="GO:0042777">
    <property type="term" value="P:proton motive force-driven plasma membrane ATP synthesis"/>
    <property type="evidence" value="ECO:0007669"/>
    <property type="project" value="UniProtKB-UniRule"/>
</dbReference>
<sequence>MPSTKEIRRRIKSIKSTRQITKAMEMVSAAKMRKAQMQTLATRAYAKYAWELVQNLTSKSDPKLHRLLRKPEQTNRVLVIVMSSNRGLIGGFNNNIVQTAASYAKQFSNVDFITLGKKGRESIKKLSLSAQGGPASGWNIVADFEKKDMASGVLDINSVAKLAVDDFIAGKYDKVILVYMDFVSTLVQKPHTLELLPLGMEDETLGNIHPHPFSPLKPTPKPSTVPGVPGEGEENAGKSGIIPSPQGGGLGRGDYLFEPTVDIVLEHVLPKLTTMQIYQALLETNAAEHSARMVAMKNATDAAGDLVSELTLEYNQLRQSKITTELSEITAGRIALE</sequence>
<dbReference type="GO" id="GO:0046933">
    <property type="term" value="F:proton-transporting ATP synthase activity, rotational mechanism"/>
    <property type="evidence" value="ECO:0007669"/>
    <property type="project" value="UniProtKB-UniRule"/>
</dbReference>
<evidence type="ECO:0000256" key="9">
    <source>
        <dbReference type="ARBA" id="ARBA00023310"/>
    </source>
</evidence>
<dbReference type="Gene3D" id="3.40.1380.10">
    <property type="match status" value="2"/>
</dbReference>
<dbReference type="NCBIfam" id="TIGR01146">
    <property type="entry name" value="ATPsyn_F1gamma"/>
    <property type="match status" value="1"/>
</dbReference>